<dbReference type="EMBL" id="CP067089">
    <property type="protein sequence ID" value="QQO11062.1"/>
    <property type="molecule type" value="Genomic_DNA"/>
</dbReference>
<organism evidence="1 2">
    <name type="scientific">Breznakiella homolactica</name>
    <dbReference type="NCBI Taxonomy" id="2798577"/>
    <lineage>
        <taxon>Bacteria</taxon>
        <taxon>Pseudomonadati</taxon>
        <taxon>Spirochaetota</taxon>
        <taxon>Spirochaetia</taxon>
        <taxon>Spirochaetales</taxon>
        <taxon>Breznakiellaceae</taxon>
        <taxon>Breznakiella</taxon>
    </lineage>
</organism>
<accession>A0A7T7XRF1</accession>
<dbReference type="AlphaFoldDB" id="A0A7T7XRF1"/>
<protein>
    <submittedName>
        <fullName evidence="1">Uncharacterized protein</fullName>
    </submittedName>
</protein>
<dbReference type="KEGG" id="bhc:JFL75_09140"/>
<name>A0A7T7XRF1_9SPIR</name>
<keyword evidence="2" id="KW-1185">Reference proteome</keyword>
<dbReference type="RefSeq" id="WP_215628371.1">
    <property type="nucleotide sequence ID" value="NZ_CP067089.2"/>
</dbReference>
<proteinExistence type="predicted"/>
<evidence type="ECO:0000313" key="1">
    <source>
        <dbReference type="EMBL" id="QQO11062.1"/>
    </source>
</evidence>
<gene>
    <name evidence="1" type="ORF">JFL75_09140</name>
</gene>
<sequence>MEIYRVFCGFPARFRSAGFFFLLCCAILALCGCGEPLLSDSFRLELPVLPVEWTEILGRPRWRIEWIGRDGTWRQEETDFPENLRIGVMAEWASPVAAYPYWPEAGLNPGDFYPAGALFPFDREGGAIVLTWDGGVPAVFYRELARLDPDTRKPEYFDWPRFREVLASPETTLRTDPWLADWRLIAEKTVQSGFDRRRIVSRYRGSTTAFPPDEGPWACPSPFAPEMTALEEGGLELPTAAGIDTYVSYRGIIRCSEGVWAWFPRP</sequence>
<evidence type="ECO:0000313" key="2">
    <source>
        <dbReference type="Proteomes" id="UP000595917"/>
    </source>
</evidence>
<reference evidence="1" key="1">
    <citation type="submission" date="2021-01" db="EMBL/GenBank/DDBJ databases">
        <title>Description of Breznakiella homolactica.</title>
        <authorList>
            <person name="Song Y."/>
            <person name="Brune A."/>
        </authorList>
    </citation>
    <scope>NUCLEOTIDE SEQUENCE</scope>
    <source>
        <strain evidence="1">RmG30</strain>
    </source>
</reference>
<dbReference type="Proteomes" id="UP000595917">
    <property type="component" value="Chromosome"/>
</dbReference>
<dbReference type="PROSITE" id="PS51257">
    <property type="entry name" value="PROKAR_LIPOPROTEIN"/>
    <property type="match status" value="1"/>
</dbReference>